<dbReference type="AlphaFoldDB" id="A0A538TQ81"/>
<reference evidence="2 3" key="1">
    <citation type="journal article" date="2019" name="Nat. Microbiol.">
        <title>Mediterranean grassland soil C-N compound turnover is dependent on rainfall and depth, and is mediated by genomically divergent microorganisms.</title>
        <authorList>
            <person name="Diamond S."/>
            <person name="Andeer P.F."/>
            <person name="Li Z."/>
            <person name="Crits-Christoph A."/>
            <person name="Burstein D."/>
            <person name="Anantharaman K."/>
            <person name="Lane K.R."/>
            <person name="Thomas B.C."/>
            <person name="Pan C."/>
            <person name="Northen T.R."/>
            <person name="Banfield J.F."/>
        </authorList>
    </citation>
    <scope>NUCLEOTIDE SEQUENCE [LARGE SCALE GENOMIC DNA]</scope>
    <source>
        <strain evidence="2">WS_7</strain>
    </source>
</reference>
<keyword evidence="1" id="KW-1133">Transmembrane helix</keyword>
<feature type="transmembrane region" description="Helical" evidence="1">
    <location>
        <begin position="36"/>
        <end position="63"/>
    </location>
</feature>
<organism evidence="2 3">
    <name type="scientific">Eiseniibacteriota bacterium</name>
    <dbReference type="NCBI Taxonomy" id="2212470"/>
    <lineage>
        <taxon>Bacteria</taxon>
        <taxon>Candidatus Eiseniibacteriota</taxon>
    </lineage>
</organism>
<keyword evidence="1" id="KW-0812">Transmembrane</keyword>
<accession>A0A538TQ81</accession>
<keyword evidence="1" id="KW-0472">Membrane</keyword>
<feature type="non-terminal residue" evidence="2">
    <location>
        <position position="71"/>
    </location>
</feature>
<protein>
    <submittedName>
        <fullName evidence="2">Uncharacterized protein</fullName>
    </submittedName>
</protein>
<proteinExistence type="predicted"/>
<comment type="caution">
    <text evidence="2">The sequence shown here is derived from an EMBL/GenBank/DDBJ whole genome shotgun (WGS) entry which is preliminary data.</text>
</comment>
<name>A0A538TQ81_UNCEI</name>
<sequence length="71" mass="7140">MSPGSNETRSAIFAATVAAAASIAFQVGSKATRDALFLSSFGVGALPAMIMATSVLAIGFAFLSARALTAW</sequence>
<dbReference type="Proteomes" id="UP000317366">
    <property type="component" value="Unassembled WGS sequence"/>
</dbReference>
<gene>
    <name evidence="2" type="ORF">E6K77_02060</name>
</gene>
<dbReference type="EMBL" id="VBOX01000015">
    <property type="protein sequence ID" value="TMQ65758.1"/>
    <property type="molecule type" value="Genomic_DNA"/>
</dbReference>
<evidence type="ECO:0000256" key="1">
    <source>
        <dbReference type="SAM" id="Phobius"/>
    </source>
</evidence>
<evidence type="ECO:0000313" key="3">
    <source>
        <dbReference type="Proteomes" id="UP000317366"/>
    </source>
</evidence>
<evidence type="ECO:0000313" key="2">
    <source>
        <dbReference type="EMBL" id="TMQ65758.1"/>
    </source>
</evidence>